<dbReference type="Gene3D" id="3.40.50.2000">
    <property type="entry name" value="Glycogen Phosphorylase B"/>
    <property type="match status" value="1"/>
</dbReference>
<feature type="transmembrane region" description="Helical" evidence="11">
    <location>
        <begin position="12"/>
        <end position="37"/>
    </location>
</feature>
<name>A0A9W9ND17_PENCI</name>
<dbReference type="GO" id="GO:0043541">
    <property type="term" value="C:UDP-N-acetylglucosamine transferase complex"/>
    <property type="evidence" value="ECO:0007669"/>
    <property type="project" value="TreeGrafter"/>
</dbReference>
<comment type="subunit">
    <text evidence="4">Heterodimer with ALG13 to form a functional enzyme.</text>
</comment>
<comment type="similarity">
    <text evidence="3">Belongs to the ALG14 family.</text>
</comment>
<dbReference type="OrthoDB" id="37659at2759"/>
<gene>
    <name evidence="12" type="ORF">N7469_011246</name>
</gene>
<evidence type="ECO:0000256" key="6">
    <source>
        <dbReference type="ARBA" id="ARBA00022692"/>
    </source>
</evidence>
<evidence type="ECO:0000256" key="10">
    <source>
        <dbReference type="ARBA" id="ARBA00032062"/>
    </source>
</evidence>
<keyword evidence="7" id="KW-0256">Endoplasmic reticulum</keyword>
<evidence type="ECO:0000256" key="8">
    <source>
        <dbReference type="ARBA" id="ARBA00022989"/>
    </source>
</evidence>
<evidence type="ECO:0000256" key="2">
    <source>
        <dbReference type="ARBA" id="ARBA00004590"/>
    </source>
</evidence>
<dbReference type="PANTHER" id="PTHR12154:SF4">
    <property type="entry name" value="UDP-N-ACETYLGLUCOSAMINE TRANSFERASE SUBUNIT ALG14 HOMOLOG"/>
    <property type="match status" value="1"/>
</dbReference>
<dbReference type="AlphaFoldDB" id="A0A9W9ND17"/>
<evidence type="ECO:0000313" key="13">
    <source>
        <dbReference type="Proteomes" id="UP001147733"/>
    </source>
</evidence>
<comment type="caution">
    <text evidence="12">The sequence shown here is derived from an EMBL/GenBank/DDBJ whole genome shotgun (WGS) entry which is preliminary data.</text>
</comment>
<accession>A0A9W9ND17</accession>
<dbReference type="RefSeq" id="XP_056495215.1">
    <property type="nucleotide sequence ID" value="XM_056650151.1"/>
</dbReference>
<keyword evidence="13" id="KW-1185">Reference proteome</keyword>
<dbReference type="GO" id="GO:0006488">
    <property type="term" value="P:dolichol-linked oligosaccharide biosynthetic process"/>
    <property type="evidence" value="ECO:0007669"/>
    <property type="project" value="InterPro"/>
</dbReference>
<comment type="subcellular location">
    <subcellularLocation>
        <location evidence="1">Endoplasmic reticulum membrane</location>
        <topology evidence="1">Single-pass membrane protein</topology>
    </subcellularLocation>
    <subcellularLocation>
        <location evidence="2">Nucleus membrane</location>
        <topology evidence="2">Single-pass membrane protein</topology>
    </subcellularLocation>
</comment>
<dbReference type="EMBL" id="JAPQKT010000010">
    <property type="protein sequence ID" value="KAJ5217621.1"/>
    <property type="molecule type" value="Genomic_DNA"/>
</dbReference>
<protein>
    <recommendedName>
        <fullName evidence="5">UDP-N-acetylglucosamine transferase subunit ALG14</fullName>
    </recommendedName>
    <alternativeName>
        <fullName evidence="10">Asparagine-linked glycosylation protein 14</fullName>
    </alternativeName>
</protein>
<feature type="transmembrane region" description="Helical" evidence="11">
    <location>
        <begin position="173"/>
        <end position="193"/>
    </location>
</feature>
<evidence type="ECO:0000256" key="1">
    <source>
        <dbReference type="ARBA" id="ARBA00004389"/>
    </source>
</evidence>
<sequence>MASLLEIVWEPFWKILVPVAVLGFLAVLVLLASLFISQNIKFPKIPRHRTPIHILIVLGSGGHTTEMLYMLNKTAFDPSVWAYRTYVTTSGDNFSANKAAEFEARLSGRLNDIIDKPDLPNDISELFEGTNVQAKNKQEFENSKNVTKVDYPTSGDSFRIIEVPRARKVHQSYLTAPFSTIHCLWACLLVLLGRFPGQKPVPSSYESPCPDVILTNGPAVAVCMMLAAKIIRFFSFTTRWLMGRGSTPNVARLRTIYIESWARVRNLSVSGKLLLPVADSFIVQWRTLEGRQAWPGMKKTQYKGWLVI</sequence>
<reference evidence="12" key="2">
    <citation type="journal article" date="2023" name="IMA Fungus">
        <title>Comparative genomic study of the Penicillium genus elucidates a diverse pangenome and 15 lateral gene transfer events.</title>
        <authorList>
            <person name="Petersen C."/>
            <person name="Sorensen T."/>
            <person name="Nielsen M.R."/>
            <person name="Sondergaard T.E."/>
            <person name="Sorensen J.L."/>
            <person name="Fitzpatrick D.A."/>
            <person name="Frisvad J.C."/>
            <person name="Nielsen K.L."/>
        </authorList>
    </citation>
    <scope>NUCLEOTIDE SEQUENCE</scope>
    <source>
        <strain evidence="12">IBT 23319</strain>
    </source>
</reference>
<evidence type="ECO:0000313" key="12">
    <source>
        <dbReference type="EMBL" id="KAJ5217621.1"/>
    </source>
</evidence>
<reference evidence="12" key="1">
    <citation type="submission" date="2022-11" db="EMBL/GenBank/DDBJ databases">
        <authorList>
            <person name="Petersen C."/>
        </authorList>
    </citation>
    <scope>NUCLEOTIDE SEQUENCE</scope>
    <source>
        <strain evidence="12">IBT 23319</strain>
    </source>
</reference>
<evidence type="ECO:0000256" key="11">
    <source>
        <dbReference type="SAM" id="Phobius"/>
    </source>
</evidence>
<evidence type="ECO:0000256" key="4">
    <source>
        <dbReference type="ARBA" id="ARBA00011335"/>
    </source>
</evidence>
<evidence type="ECO:0000256" key="3">
    <source>
        <dbReference type="ARBA" id="ARBA00009731"/>
    </source>
</evidence>
<feature type="transmembrane region" description="Helical" evidence="11">
    <location>
        <begin position="213"/>
        <end position="234"/>
    </location>
</feature>
<keyword evidence="9 11" id="KW-0472">Membrane</keyword>
<keyword evidence="6 11" id="KW-0812">Transmembrane</keyword>
<dbReference type="GeneID" id="81389318"/>
<keyword evidence="12" id="KW-0808">Transferase</keyword>
<proteinExistence type="inferred from homology"/>
<evidence type="ECO:0000256" key="7">
    <source>
        <dbReference type="ARBA" id="ARBA00022824"/>
    </source>
</evidence>
<dbReference type="GO" id="GO:0004577">
    <property type="term" value="F:N-acetylglucosaminyldiphosphodolichol N-acetylglucosaminyltransferase activity"/>
    <property type="evidence" value="ECO:0007669"/>
    <property type="project" value="TreeGrafter"/>
</dbReference>
<dbReference type="PANTHER" id="PTHR12154">
    <property type="entry name" value="GLYCOSYL TRANSFERASE-RELATED"/>
    <property type="match status" value="1"/>
</dbReference>
<evidence type="ECO:0000256" key="9">
    <source>
        <dbReference type="ARBA" id="ARBA00023136"/>
    </source>
</evidence>
<keyword evidence="8 11" id="KW-1133">Transmembrane helix</keyword>
<dbReference type="Proteomes" id="UP001147733">
    <property type="component" value="Unassembled WGS sequence"/>
</dbReference>
<organism evidence="12 13">
    <name type="scientific">Penicillium citrinum</name>
    <dbReference type="NCBI Taxonomy" id="5077"/>
    <lineage>
        <taxon>Eukaryota</taxon>
        <taxon>Fungi</taxon>
        <taxon>Dikarya</taxon>
        <taxon>Ascomycota</taxon>
        <taxon>Pezizomycotina</taxon>
        <taxon>Eurotiomycetes</taxon>
        <taxon>Eurotiomycetidae</taxon>
        <taxon>Eurotiales</taxon>
        <taxon>Aspergillaceae</taxon>
        <taxon>Penicillium</taxon>
    </lineage>
</organism>
<evidence type="ECO:0000256" key="5">
    <source>
        <dbReference type="ARBA" id="ARBA00017467"/>
    </source>
</evidence>
<dbReference type="Pfam" id="PF08660">
    <property type="entry name" value="Alg14"/>
    <property type="match status" value="2"/>
</dbReference>
<dbReference type="GO" id="GO:0031965">
    <property type="term" value="C:nuclear membrane"/>
    <property type="evidence" value="ECO:0007669"/>
    <property type="project" value="UniProtKB-SubCell"/>
</dbReference>
<dbReference type="InterPro" id="IPR013969">
    <property type="entry name" value="Oligosacch_biosynth_Alg14"/>
</dbReference>